<dbReference type="InterPro" id="IPR032466">
    <property type="entry name" value="Metal_Hydrolase"/>
</dbReference>
<feature type="binding site" evidence="4">
    <location>
        <position position="59"/>
    </location>
    <ligand>
        <name>Zn(2+)</name>
        <dbReference type="ChEBI" id="CHEBI:29105"/>
    </ligand>
</feature>
<dbReference type="Proteomes" id="UP000242881">
    <property type="component" value="Unassembled WGS sequence"/>
</dbReference>
<dbReference type="InterPro" id="IPR011059">
    <property type="entry name" value="Metal-dep_hydrolase_composite"/>
</dbReference>
<feature type="binding site" evidence="4">
    <location>
        <position position="206"/>
    </location>
    <ligand>
        <name>Zn(2+)</name>
        <dbReference type="ChEBI" id="CHEBI:29105"/>
    </ligand>
</feature>
<dbReference type="InterPro" id="IPR006680">
    <property type="entry name" value="Amidohydro-rel"/>
</dbReference>
<dbReference type="EC" id="3.5.4.31" evidence="4"/>
<keyword evidence="1 4" id="KW-0479">Metal-binding</keyword>
<organism evidence="6 7">
    <name type="scientific">Calditerrivibrio nitroreducens</name>
    <dbReference type="NCBI Taxonomy" id="477976"/>
    <lineage>
        <taxon>Bacteria</taxon>
        <taxon>Pseudomonadati</taxon>
        <taxon>Deferribacterota</taxon>
        <taxon>Deferribacteres</taxon>
        <taxon>Deferribacterales</taxon>
        <taxon>Calditerrivibrionaceae</taxon>
    </lineage>
</organism>
<feature type="binding site" evidence="4">
    <location>
        <position position="86"/>
    </location>
    <ligand>
        <name>substrate</name>
    </ligand>
</feature>
<name>A0A2J6WI17_9BACT</name>
<protein>
    <recommendedName>
        <fullName evidence="4">5-methylthioadenosine/S-adenosylhomocysteine deaminase</fullName>
        <shortName evidence="4">MTA/SAH deaminase</shortName>
        <ecNumber evidence="4">3.5.4.28</ecNumber>
        <ecNumber evidence="4">3.5.4.31</ecNumber>
    </recommendedName>
</protein>
<comment type="cofactor">
    <cofactor evidence="4">
        <name>Zn(2+)</name>
        <dbReference type="ChEBI" id="CHEBI:29105"/>
    </cofactor>
    <text evidence="4">Binds 1 zinc ion per subunit.</text>
</comment>
<comment type="caution">
    <text evidence="6">The sequence shown here is derived from an EMBL/GenBank/DDBJ whole genome shotgun (WGS) entry which is preliminary data.</text>
</comment>
<comment type="catalytic activity">
    <reaction evidence="4">
        <text>S-adenosyl-L-homocysteine + H2O + H(+) = S-inosyl-L-homocysteine + NH4(+)</text>
        <dbReference type="Rhea" id="RHEA:20716"/>
        <dbReference type="ChEBI" id="CHEBI:15377"/>
        <dbReference type="ChEBI" id="CHEBI:15378"/>
        <dbReference type="ChEBI" id="CHEBI:28938"/>
        <dbReference type="ChEBI" id="CHEBI:57856"/>
        <dbReference type="ChEBI" id="CHEBI:57985"/>
        <dbReference type="EC" id="3.5.4.28"/>
    </reaction>
</comment>
<feature type="binding site" evidence="4">
    <location>
        <position position="209"/>
    </location>
    <ligand>
        <name>substrate</name>
    </ligand>
</feature>
<dbReference type="SUPFAM" id="SSF51338">
    <property type="entry name" value="Composite domain of metallo-dependent hydrolases"/>
    <property type="match status" value="1"/>
</dbReference>
<dbReference type="PANTHER" id="PTHR43794">
    <property type="entry name" value="AMINOHYDROLASE SSNA-RELATED"/>
    <property type="match status" value="1"/>
</dbReference>
<dbReference type="Pfam" id="PF01979">
    <property type="entry name" value="Amidohydro_1"/>
    <property type="match status" value="1"/>
</dbReference>
<dbReference type="Gene3D" id="2.30.40.10">
    <property type="entry name" value="Urease, subunit C, domain 1"/>
    <property type="match status" value="1"/>
</dbReference>
<evidence type="ECO:0000313" key="6">
    <source>
        <dbReference type="EMBL" id="PMP70012.1"/>
    </source>
</evidence>
<feature type="binding site" evidence="4">
    <location>
        <position position="179"/>
    </location>
    <ligand>
        <name>substrate</name>
    </ligand>
</feature>
<dbReference type="PANTHER" id="PTHR43794:SF11">
    <property type="entry name" value="AMIDOHYDROLASE-RELATED DOMAIN-CONTAINING PROTEIN"/>
    <property type="match status" value="1"/>
</dbReference>
<dbReference type="FunFam" id="3.20.20.140:FF:000014">
    <property type="entry name" value="5-methylthioadenosine/S-adenosylhomocysteine deaminase"/>
    <property type="match status" value="1"/>
</dbReference>
<dbReference type="InterPro" id="IPR023512">
    <property type="entry name" value="Deaminase_MtaD/DadD"/>
</dbReference>
<evidence type="ECO:0000313" key="7">
    <source>
        <dbReference type="Proteomes" id="UP000242881"/>
    </source>
</evidence>
<evidence type="ECO:0000256" key="1">
    <source>
        <dbReference type="ARBA" id="ARBA00022723"/>
    </source>
</evidence>
<proteinExistence type="inferred from homology"/>
<dbReference type="InterPro" id="IPR050287">
    <property type="entry name" value="MTA/SAH_deaminase"/>
</dbReference>
<dbReference type="GO" id="GO:0046872">
    <property type="term" value="F:metal ion binding"/>
    <property type="evidence" value="ECO:0007669"/>
    <property type="project" value="UniProtKB-KW"/>
</dbReference>
<evidence type="ECO:0000256" key="2">
    <source>
        <dbReference type="ARBA" id="ARBA00022801"/>
    </source>
</evidence>
<comment type="similarity">
    <text evidence="4">Belongs to the metallo-dependent hydrolases superfamily. MTA/SAH deaminase family.</text>
</comment>
<dbReference type="EMBL" id="PNIN01000059">
    <property type="protein sequence ID" value="PMP70012.1"/>
    <property type="molecule type" value="Genomic_DNA"/>
</dbReference>
<comment type="catalytic activity">
    <reaction evidence="4">
        <text>S-methyl-5'-thioadenosine + H2O + H(+) = S-methyl-5'-thioinosine + NH4(+)</text>
        <dbReference type="Rhea" id="RHEA:25025"/>
        <dbReference type="ChEBI" id="CHEBI:15377"/>
        <dbReference type="ChEBI" id="CHEBI:15378"/>
        <dbReference type="ChEBI" id="CHEBI:17509"/>
        <dbReference type="ChEBI" id="CHEBI:28938"/>
        <dbReference type="ChEBI" id="CHEBI:48595"/>
        <dbReference type="EC" id="3.5.4.31"/>
    </reaction>
</comment>
<dbReference type="GO" id="GO:0090614">
    <property type="term" value="F:5'-methylthioadenosine deaminase activity"/>
    <property type="evidence" value="ECO:0007669"/>
    <property type="project" value="UniProtKB-UniRule"/>
</dbReference>
<accession>A0A2J6WI17</accession>
<dbReference type="AlphaFoldDB" id="A0A2J6WI17"/>
<dbReference type="CDD" id="cd01298">
    <property type="entry name" value="ATZ_TRZ_like"/>
    <property type="match status" value="1"/>
</dbReference>
<comment type="function">
    <text evidence="4">Catalyzes the deamination of 5-methylthioadenosine and S-adenosyl-L-homocysteine into 5-methylthioinosine and S-inosyl-L-homocysteine, respectively. Is also able to deaminate adenosine.</text>
</comment>
<evidence type="ECO:0000259" key="5">
    <source>
        <dbReference type="Pfam" id="PF01979"/>
    </source>
</evidence>
<gene>
    <name evidence="4" type="primary">mtaD</name>
    <name evidence="6" type="ORF">C0187_06070</name>
</gene>
<dbReference type="EC" id="3.5.4.28" evidence="4"/>
<dbReference type="HAMAP" id="MF_01281">
    <property type="entry name" value="MTA_SAH_deamin"/>
    <property type="match status" value="1"/>
</dbReference>
<sequence length="423" mass="47523">MKKAYKSRYIYYDGKVSTDKYLIFDEKIIGISDNSEDAEKIYEKENSIIMPAFINTHTHLPMSLFRGLADDIPLMDWLRNYIWPAESKYLSEEFVYDATLLAACEMIHSGTVCGNDMYFYSKNIGEAIKKAGLKVVLGAGILDFPTKFGKDIDDYLNNALKLYEYFRGDRDVRIALSPHAPYTVSPESYKRCIKFAEKYDLLIHTHLAETMDEVNNIKQKYGKTPVSLMDEVGLFDTKSILAHMVHLTEEEIDVIGKKSANISHCLESNLKLGSGFANIKKYMDAGANVSIGTDGAASNNDLDMLGELSTVAKFHKGLNLDPTVLDAGTVIDMATKNAARGLFLENCGELKNGFYADFIVVRFDDPFTVPVFNPVSQVVYSAKTQNIVDFFVNGDPVMVDGKIVTIDENEVIEKARWWGDRIK</sequence>
<keyword evidence="2 4" id="KW-0378">Hydrolase</keyword>
<dbReference type="GO" id="GO:0050270">
    <property type="term" value="F:S-adenosylhomocysteine deaminase activity"/>
    <property type="evidence" value="ECO:0007669"/>
    <property type="project" value="UniProtKB-UniRule"/>
</dbReference>
<feature type="binding site" evidence="4">
    <location>
        <position position="57"/>
    </location>
    <ligand>
        <name>Zn(2+)</name>
        <dbReference type="ChEBI" id="CHEBI:29105"/>
    </ligand>
</feature>
<dbReference type="SUPFAM" id="SSF51556">
    <property type="entry name" value="Metallo-dependent hydrolases"/>
    <property type="match status" value="1"/>
</dbReference>
<keyword evidence="3 4" id="KW-0862">Zinc</keyword>
<reference evidence="6 7" key="1">
    <citation type="submission" date="2018-01" db="EMBL/GenBank/DDBJ databases">
        <title>Metagenomic assembled genomes from two thermal pools in the Uzon Caldera, Kamchatka, Russia.</title>
        <authorList>
            <person name="Wilkins L."/>
            <person name="Ettinger C."/>
        </authorList>
    </citation>
    <scope>NUCLEOTIDE SEQUENCE [LARGE SCALE GENOMIC DNA]</scope>
    <source>
        <strain evidence="6">ZAV-05</strain>
    </source>
</reference>
<evidence type="ECO:0000256" key="3">
    <source>
        <dbReference type="ARBA" id="ARBA00022833"/>
    </source>
</evidence>
<feature type="binding site" evidence="4">
    <location>
        <position position="294"/>
    </location>
    <ligand>
        <name>Zn(2+)</name>
        <dbReference type="ChEBI" id="CHEBI:29105"/>
    </ligand>
</feature>
<comment type="caution">
    <text evidence="4">Lacks conserved residue(s) required for the propagation of feature annotation.</text>
</comment>
<feature type="domain" description="Amidohydrolase-related" evidence="5">
    <location>
        <begin position="48"/>
        <end position="397"/>
    </location>
</feature>
<evidence type="ECO:0000256" key="4">
    <source>
        <dbReference type="HAMAP-Rule" id="MF_01281"/>
    </source>
</evidence>
<feature type="binding site" evidence="4">
    <location>
        <position position="294"/>
    </location>
    <ligand>
        <name>substrate</name>
    </ligand>
</feature>
<dbReference type="Gene3D" id="3.20.20.140">
    <property type="entry name" value="Metal-dependent hydrolases"/>
    <property type="match status" value="1"/>
</dbReference>